<evidence type="ECO:0000313" key="1">
    <source>
        <dbReference type="EMBL" id="KAF5323010.1"/>
    </source>
</evidence>
<name>A0A8H5BGU3_9AGAR</name>
<keyword evidence="2" id="KW-1185">Reference proteome</keyword>
<dbReference type="Proteomes" id="UP000541558">
    <property type="component" value="Unassembled WGS sequence"/>
</dbReference>
<dbReference type="OrthoDB" id="2836601at2759"/>
<protein>
    <submittedName>
        <fullName evidence="1">Uncharacterized protein</fullName>
    </submittedName>
</protein>
<organism evidence="1 2">
    <name type="scientific">Ephemerocybe angulata</name>
    <dbReference type="NCBI Taxonomy" id="980116"/>
    <lineage>
        <taxon>Eukaryota</taxon>
        <taxon>Fungi</taxon>
        <taxon>Dikarya</taxon>
        <taxon>Basidiomycota</taxon>
        <taxon>Agaricomycotina</taxon>
        <taxon>Agaricomycetes</taxon>
        <taxon>Agaricomycetidae</taxon>
        <taxon>Agaricales</taxon>
        <taxon>Agaricineae</taxon>
        <taxon>Psathyrellaceae</taxon>
        <taxon>Ephemerocybe</taxon>
    </lineage>
</organism>
<accession>A0A8H5BGU3</accession>
<reference evidence="1 2" key="1">
    <citation type="journal article" date="2020" name="ISME J.">
        <title>Uncovering the hidden diversity of litter-decomposition mechanisms in mushroom-forming fungi.</title>
        <authorList>
            <person name="Floudas D."/>
            <person name="Bentzer J."/>
            <person name="Ahren D."/>
            <person name="Johansson T."/>
            <person name="Persson P."/>
            <person name="Tunlid A."/>
        </authorList>
    </citation>
    <scope>NUCLEOTIDE SEQUENCE [LARGE SCALE GENOMIC DNA]</scope>
    <source>
        <strain evidence="1 2">CBS 175.51</strain>
    </source>
</reference>
<evidence type="ECO:0000313" key="2">
    <source>
        <dbReference type="Proteomes" id="UP000541558"/>
    </source>
</evidence>
<gene>
    <name evidence="1" type="ORF">D9611_009249</name>
</gene>
<comment type="caution">
    <text evidence="1">The sequence shown here is derived from an EMBL/GenBank/DDBJ whole genome shotgun (WGS) entry which is preliminary data.</text>
</comment>
<sequence length="361" mass="40158">MAHSSKPRCLTYLEATHAFADPDVQEDINDACNRLGQAMALLVERFVRMAKDLHTIDLKKLDAPFKPRWDVLSKDLGDLLCLYRNNAGYISGRLKLFCDSVLPVAARNMSGRSRRSYQETVQILQSFVTLSSEHFARTRSLVERALALSQQVSMFHAEFAKFVALRRSDGQKEIYDVAAKVSDVEAHTKQTCIMNAELSRPDITHLAFSVFRIVSSSGRRPNRSKIPQQRMAMSENMLKVTQAYHALELKGSELAHAQYTAQIRMHQTDCLGITQSTVASLACDTMLSLESGLALFLSIWARLRSDCGEILQWLHAATPTEPPQVLIGYQECGPSLYVALSNAVDSCVSSIDPSAIARAMS</sequence>
<proteinExistence type="predicted"/>
<dbReference type="EMBL" id="JAACJK010000167">
    <property type="protein sequence ID" value="KAF5323010.1"/>
    <property type="molecule type" value="Genomic_DNA"/>
</dbReference>
<dbReference type="AlphaFoldDB" id="A0A8H5BGU3"/>